<dbReference type="SUPFAM" id="SSF56281">
    <property type="entry name" value="Metallo-hydrolase/oxidoreductase"/>
    <property type="match status" value="1"/>
</dbReference>
<dbReference type="Gene3D" id="3.60.15.10">
    <property type="entry name" value="Ribonuclease Z/Hydroxyacylglutathione hydrolase-like"/>
    <property type="match status" value="2"/>
</dbReference>
<dbReference type="Proteomes" id="UP000266287">
    <property type="component" value="Unassembled WGS sequence"/>
</dbReference>
<dbReference type="GO" id="GO:0016787">
    <property type="term" value="F:hydrolase activity"/>
    <property type="evidence" value="ECO:0007669"/>
    <property type="project" value="UniProtKB-KW"/>
</dbReference>
<evidence type="ECO:0000313" key="2">
    <source>
        <dbReference type="EMBL" id="RIH99928.1"/>
    </source>
</evidence>
<evidence type="ECO:0000259" key="1">
    <source>
        <dbReference type="SMART" id="SM00849"/>
    </source>
</evidence>
<dbReference type="SMART" id="SM00849">
    <property type="entry name" value="Lactamase_B"/>
    <property type="match status" value="1"/>
</dbReference>
<dbReference type="PANTHER" id="PTHR43694">
    <property type="entry name" value="RIBONUCLEASE J"/>
    <property type="match status" value="1"/>
</dbReference>
<organism evidence="2 3">
    <name type="scientific">candidate division NPL-UPA2 bacterium Unc8</name>
    <dbReference type="NCBI Taxonomy" id="1980939"/>
    <lineage>
        <taxon>Bacteria</taxon>
    </lineage>
</organism>
<sequence length="430" mass="49378">MQLIIHRGTQEIGGSCVELSAANSRILIDFGMPLVNKNKERFDPDILKGKSVEELKELSILPKIKGLYKNENKSIDAILISHSHMDHYGLLSYVHADIPIYLSEGAKELVDITNLFLHKEVKSFNAKLIKNKETLVIGDFKITPYLVDHSAFDALAFLIEADGSRLFYSGDFRGHGRKSVLFKQMIENPPKDIDCLLMEGSMLGRSDRLYNNEEEIEKRIVEILKESRTATFLFASSQNIDRLVSAYRACLKTDSIFVIDLYTAYILDKLNKISKGIPRFDRKNIRVKFMKYHADVLAKNNLKSLLYLYNERKIDMDELNEKRDKILMLARDNSVFPLILKNINAVKGAKIIYSMWDGYLTEEFRFFCNEQGLLLESVHTSGHAELEDLKKFANALNPKKLIPIHTFDTEKYPELFKNVQILEDGEAIEL</sequence>
<dbReference type="InterPro" id="IPR036866">
    <property type="entry name" value="RibonucZ/Hydroxyglut_hydro"/>
</dbReference>
<dbReference type="AlphaFoldDB" id="A0A399FWX5"/>
<protein>
    <submittedName>
        <fullName evidence="2">MBL fold metallo-hydrolase</fullName>
    </submittedName>
</protein>
<dbReference type="InterPro" id="IPR001279">
    <property type="entry name" value="Metallo-B-lactamas"/>
</dbReference>
<accession>A0A399FWX5</accession>
<dbReference type="CDD" id="cd07732">
    <property type="entry name" value="metallo-hydrolase-like_MBL-fold"/>
    <property type="match status" value="1"/>
</dbReference>
<dbReference type="Pfam" id="PF12706">
    <property type="entry name" value="Lactamase_B_2"/>
    <property type="match status" value="1"/>
</dbReference>
<dbReference type="EMBL" id="NDHY01000009">
    <property type="protein sequence ID" value="RIH99928.1"/>
    <property type="molecule type" value="Genomic_DNA"/>
</dbReference>
<comment type="caution">
    <text evidence="2">The sequence shown here is derived from an EMBL/GenBank/DDBJ whole genome shotgun (WGS) entry which is preliminary data.</text>
</comment>
<dbReference type="InterPro" id="IPR011108">
    <property type="entry name" value="RMMBL"/>
</dbReference>
<dbReference type="Pfam" id="PF07521">
    <property type="entry name" value="RMMBL"/>
    <property type="match status" value="1"/>
</dbReference>
<name>A0A399FWX5_UNCN2</name>
<dbReference type="PANTHER" id="PTHR43694:SF1">
    <property type="entry name" value="RIBONUCLEASE J"/>
    <property type="match status" value="1"/>
</dbReference>
<reference evidence="2 3" key="1">
    <citation type="submission" date="2018-08" db="EMBL/GenBank/DDBJ databases">
        <title>Draft genome of candidate division NPL-UPA2 bacterium Unc8 that adapted to ultra-basic serpentinizing groundwater.</title>
        <authorList>
            <person name="Ishii S."/>
            <person name="Suzuki S."/>
            <person name="Nealson K.H."/>
        </authorList>
    </citation>
    <scope>NUCLEOTIDE SEQUENCE [LARGE SCALE GENOMIC DNA]</scope>
    <source>
        <strain evidence="2">Unc8</strain>
    </source>
</reference>
<proteinExistence type="predicted"/>
<keyword evidence="2" id="KW-0378">Hydrolase</keyword>
<feature type="domain" description="Metallo-beta-lactamase" evidence="1">
    <location>
        <begin position="13"/>
        <end position="224"/>
    </location>
</feature>
<gene>
    <name evidence="2" type="ORF">B9J77_04130</name>
</gene>
<evidence type="ECO:0000313" key="3">
    <source>
        <dbReference type="Proteomes" id="UP000266287"/>
    </source>
</evidence>